<dbReference type="SUPFAM" id="SSF89550">
    <property type="entry name" value="PHP domain-like"/>
    <property type="match status" value="1"/>
</dbReference>
<dbReference type="CDD" id="cd07437">
    <property type="entry name" value="PHP_HisPPase_Ycdx_like"/>
    <property type="match status" value="1"/>
</dbReference>
<dbReference type="SMART" id="SM00481">
    <property type="entry name" value="POLIIIAc"/>
    <property type="match status" value="1"/>
</dbReference>
<organism evidence="2 3">
    <name type="scientific">Hungatella hathewayi</name>
    <dbReference type="NCBI Taxonomy" id="154046"/>
    <lineage>
        <taxon>Bacteria</taxon>
        <taxon>Bacillati</taxon>
        <taxon>Bacillota</taxon>
        <taxon>Clostridia</taxon>
        <taxon>Lachnospirales</taxon>
        <taxon>Lachnospiraceae</taxon>
        <taxon>Hungatella</taxon>
    </lineage>
</organism>
<dbReference type="GO" id="GO:0042578">
    <property type="term" value="F:phosphoric ester hydrolase activity"/>
    <property type="evidence" value="ECO:0007669"/>
    <property type="project" value="TreeGrafter"/>
</dbReference>
<dbReference type="GO" id="GO:0008270">
    <property type="term" value="F:zinc ion binding"/>
    <property type="evidence" value="ECO:0007669"/>
    <property type="project" value="TreeGrafter"/>
</dbReference>
<dbReference type="PANTHER" id="PTHR36928">
    <property type="entry name" value="PHOSPHATASE YCDX-RELATED"/>
    <property type="match status" value="1"/>
</dbReference>
<gene>
    <name evidence="2" type="ORF">CE91St55_38430</name>
</gene>
<dbReference type="Pfam" id="PF02811">
    <property type="entry name" value="PHP"/>
    <property type="match status" value="1"/>
</dbReference>
<dbReference type="Proteomes" id="UP001055091">
    <property type="component" value="Unassembled WGS sequence"/>
</dbReference>
<evidence type="ECO:0000313" key="2">
    <source>
        <dbReference type="EMBL" id="GKH01862.1"/>
    </source>
</evidence>
<reference evidence="2" key="1">
    <citation type="submission" date="2022-01" db="EMBL/GenBank/DDBJ databases">
        <title>Novel bile acid biosynthetic pathways are enriched in the microbiome of centenarians.</title>
        <authorList>
            <person name="Sato Y."/>
            <person name="Atarashi K."/>
            <person name="Plichta R.D."/>
            <person name="Arai Y."/>
            <person name="Sasajima S."/>
            <person name="Kearney M.S."/>
            <person name="Suda W."/>
            <person name="Takeshita K."/>
            <person name="Sasaki T."/>
            <person name="Okamoto S."/>
            <person name="Skelly N.A."/>
            <person name="Okamura Y."/>
            <person name="Vlamakis H."/>
            <person name="Li Y."/>
            <person name="Tanoue T."/>
            <person name="Takei H."/>
            <person name="Nittono H."/>
            <person name="Narushima S."/>
            <person name="Irie J."/>
            <person name="Itoh H."/>
            <person name="Moriya K."/>
            <person name="Sugiura Y."/>
            <person name="Suematsu M."/>
            <person name="Moritoki N."/>
            <person name="Shibata S."/>
            <person name="Littman R.D."/>
            <person name="Fischbach A.M."/>
            <person name="Uwamino Y."/>
            <person name="Inoue T."/>
            <person name="Honda A."/>
            <person name="Hattori M."/>
            <person name="Murai T."/>
            <person name="Xavier J.R."/>
            <person name="Hirose N."/>
            <person name="Honda K."/>
        </authorList>
    </citation>
    <scope>NUCLEOTIDE SEQUENCE</scope>
    <source>
        <strain evidence="2">CE91-St55</strain>
    </source>
</reference>
<dbReference type="InterPro" id="IPR016195">
    <property type="entry name" value="Pol/histidinol_Pase-like"/>
</dbReference>
<evidence type="ECO:0000259" key="1">
    <source>
        <dbReference type="SMART" id="SM00481"/>
    </source>
</evidence>
<sequence length="245" mass="27558">MCLFMKDIMDLHTHTTASGHAYNTLYEMARSASEKGLTLFGSTDHAPKMPGTCHEFYFINFKVIPRTLFGVKILMGSELNILDYTGRIDLREGILERLDYTIASIHEPCYKCGSVTENTNAYLGAIKNPYVKIIGHPDDGRFPVDYETVVAAAAEHHTLLELNSSSLHPASTRIHAKENYRVMLELCKQYKASVIIDSDAHIEADVGNHKLAWELIDETGFPEELIVNGSLDRLLPYIPRLKECL</sequence>
<comment type="caution">
    <text evidence="2">The sequence shown here is derived from an EMBL/GenBank/DDBJ whole genome shotgun (WGS) entry which is preliminary data.</text>
</comment>
<dbReference type="InterPro" id="IPR050243">
    <property type="entry name" value="PHP_phosphatase"/>
</dbReference>
<dbReference type="Gene3D" id="3.20.20.140">
    <property type="entry name" value="Metal-dependent hydrolases"/>
    <property type="match status" value="1"/>
</dbReference>
<name>A0AA37JKL6_9FIRM</name>
<evidence type="ECO:0000313" key="3">
    <source>
        <dbReference type="Proteomes" id="UP001055091"/>
    </source>
</evidence>
<dbReference type="GO" id="GO:0005829">
    <property type="term" value="C:cytosol"/>
    <property type="evidence" value="ECO:0007669"/>
    <property type="project" value="TreeGrafter"/>
</dbReference>
<protein>
    <submittedName>
        <fullName evidence="2">Phosphatase</fullName>
    </submittedName>
</protein>
<dbReference type="AlphaFoldDB" id="A0AA37JKL6"/>
<dbReference type="NCBIfam" id="NF006702">
    <property type="entry name" value="PRK09248.1"/>
    <property type="match status" value="1"/>
</dbReference>
<dbReference type="InterPro" id="IPR003141">
    <property type="entry name" value="Pol/His_phosphatase_N"/>
</dbReference>
<feature type="domain" description="Polymerase/histidinol phosphatase N-terminal" evidence="1">
    <location>
        <begin position="9"/>
        <end position="83"/>
    </location>
</feature>
<dbReference type="EMBL" id="BQNJ01000001">
    <property type="protein sequence ID" value="GKH01862.1"/>
    <property type="molecule type" value="Genomic_DNA"/>
</dbReference>
<proteinExistence type="predicted"/>
<dbReference type="PANTHER" id="PTHR36928:SF1">
    <property type="entry name" value="PHOSPHATASE YCDX-RELATED"/>
    <property type="match status" value="1"/>
</dbReference>
<dbReference type="InterPro" id="IPR004013">
    <property type="entry name" value="PHP_dom"/>
</dbReference>
<accession>A0AA37JKL6</accession>